<dbReference type="InterPro" id="IPR002925">
    <property type="entry name" value="Dienelactn_hydro"/>
</dbReference>
<dbReference type="SUPFAM" id="SSF53474">
    <property type="entry name" value="alpha/beta-Hydrolases"/>
    <property type="match status" value="1"/>
</dbReference>
<dbReference type="Proteomes" id="UP001500795">
    <property type="component" value="Unassembled WGS sequence"/>
</dbReference>
<evidence type="ECO:0000313" key="3">
    <source>
        <dbReference type="Proteomes" id="UP001500795"/>
    </source>
</evidence>
<dbReference type="EMBL" id="BAABCX010000001">
    <property type="protein sequence ID" value="GAA3529898.1"/>
    <property type="molecule type" value="Genomic_DNA"/>
</dbReference>
<feature type="domain" description="Dienelactone hydrolase" evidence="1">
    <location>
        <begin position="46"/>
        <end position="123"/>
    </location>
</feature>
<dbReference type="PANTHER" id="PTHR22946:SF0">
    <property type="entry name" value="DIENELACTONE HYDROLASE DOMAIN-CONTAINING PROTEIN"/>
    <property type="match status" value="1"/>
</dbReference>
<keyword evidence="3" id="KW-1185">Reference proteome</keyword>
<proteinExistence type="predicted"/>
<protein>
    <recommendedName>
        <fullName evidence="1">Dienelactone hydrolase domain-containing protein</fullName>
    </recommendedName>
</protein>
<accession>A0ABP6VAH6</accession>
<sequence>MTVKVPSAPAYWWCEWWGLNDYVRRRADMLAELGYVALPAGSLIRIAAFNGGADPMVSAEQVAAFEQEMKAAGADYLVVNYPGALHACTNPAADKAAAVFGLPIGYDKAADQNSWQRLQQFLADNFS</sequence>
<reference evidence="3" key="1">
    <citation type="journal article" date="2019" name="Int. J. Syst. Evol. Microbiol.">
        <title>The Global Catalogue of Microorganisms (GCM) 10K type strain sequencing project: providing services to taxonomists for standard genome sequencing and annotation.</title>
        <authorList>
            <consortium name="The Broad Institute Genomics Platform"/>
            <consortium name="The Broad Institute Genome Sequencing Center for Infectious Disease"/>
            <person name="Wu L."/>
            <person name="Ma J."/>
        </authorList>
    </citation>
    <scope>NUCLEOTIDE SEQUENCE [LARGE SCALE GENOMIC DNA]</scope>
    <source>
        <strain evidence="3">JCM 17110</strain>
    </source>
</reference>
<dbReference type="InterPro" id="IPR029058">
    <property type="entry name" value="AB_hydrolase_fold"/>
</dbReference>
<gene>
    <name evidence="2" type="ORF">GCM10022394_06430</name>
</gene>
<comment type="caution">
    <text evidence="2">The sequence shown here is derived from an EMBL/GenBank/DDBJ whole genome shotgun (WGS) entry which is preliminary data.</text>
</comment>
<dbReference type="Pfam" id="PF01738">
    <property type="entry name" value="DLH"/>
    <property type="match status" value="1"/>
</dbReference>
<dbReference type="InterPro" id="IPR050261">
    <property type="entry name" value="FrsA_esterase"/>
</dbReference>
<dbReference type="Gene3D" id="3.40.50.1820">
    <property type="entry name" value="alpha/beta hydrolase"/>
    <property type="match status" value="1"/>
</dbReference>
<evidence type="ECO:0000313" key="2">
    <source>
        <dbReference type="EMBL" id="GAA3529898.1"/>
    </source>
</evidence>
<organism evidence="2 3">
    <name type="scientific">Zobellella aerophila</name>
    <dbReference type="NCBI Taxonomy" id="870480"/>
    <lineage>
        <taxon>Bacteria</taxon>
        <taxon>Pseudomonadati</taxon>
        <taxon>Pseudomonadota</taxon>
        <taxon>Gammaproteobacteria</taxon>
        <taxon>Aeromonadales</taxon>
        <taxon>Aeromonadaceae</taxon>
        <taxon>Zobellella</taxon>
    </lineage>
</organism>
<evidence type="ECO:0000259" key="1">
    <source>
        <dbReference type="Pfam" id="PF01738"/>
    </source>
</evidence>
<name>A0ABP6VAH6_9GAMM</name>
<dbReference type="PANTHER" id="PTHR22946">
    <property type="entry name" value="DIENELACTONE HYDROLASE DOMAIN-CONTAINING PROTEIN-RELATED"/>
    <property type="match status" value="1"/>
</dbReference>
<dbReference type="RefSeq" id="WP_344954679.1">
    <property type="nucleotide sequence ID" value="NZ_BAABCX010000001.1"/>
</dbReference>